<dbReference type="EMBL" id="CAJNOL010000565">
    <property type="protein sequence ID" value="CAF1118391.1"/>
    <property type="molecule type" value="Genomic_DNA"/>
</dbReference>
<organism evidence="1 3">
    <name type="scientific">Rotaria sordida</name>
    <dbReference type="NCBI Taxonomy" id="392033"/>
    <lineage>
        <taxon>Eukaryota</taxon>
        <taxon>Metazoa</taxon>
        <taxon>Spiralia</taxon>
        <taxon>Gnathifera</taxon>
        <taxon>Rotifera</taxon>
        <taxon>Eurotatoria</taxon>
        <taxon>Bdelloidea</taxon>
        <taxon>Philodinida</taxon>
        <taxon>Philodinidae</taxon>
        <taxon>Rotaria</taxon>
    </lineage>
</organism>
<proteinExistence type="predicted"/>
<accession>A0A814HSI1</accession>
<evidence type="ECO:0000313" key="1">
    <source>
        <dbReference type="EMBL" id="CAF1012674.1"/>
    </source>
</evidence>
<protein>
    <submittedName>
        <fullName evidence="1">Uncharacterized protein</fullName>
    </submittedName>
</protein>
<keyword evidence="4" id="KW-1185">Reference proteome</keyword>
<gene>
    <name evidence="2" type="ORF">JXQ802_LOCUS20070</name>
    <name evidence="1" type="ORF">PYM288_LOCUS15190</name>
</gene>
<name>A0A814HSI1_9BILA</name>
<dbReference type="EMBL" id="CAJNOH010000357">
    <property type="protein sequence ID" value="CAF1012674.1"/>
    <property type="molecule type" value="Genomic_DNA"/>
</dbReference>
<dbReference type="AlphaFoldDB" id="A0A814HSI1"/>
<comment type="caution">
    <text evidence="1">The sequence shown here is derived from an EMBL/GenBank/DDBJ whole genome shotgun (WGS) entry which is preliminary data.</text>
</comment>
<sequence>MHNHNSSSIKKNSAKRQRTYDFGDIVGLKVSDVDRTNTSSTILPCKIIDKYVRNGEFIYTVATKDGIIKEHFDSLTLLDLTTANFGSLRAINIDELPTITFIQASQIYTNFKSTETCKCFAPSIQMYTMRHFFETIQLRLFFYLNASTMLWMVSSKIGRFFLFVGLKDTAERNQRLLKQPNVRILYNLDDSILKNSFSRSPFRH</sequence>
<reference evidence="1" key="1">
    <citation type="submission" date="2021-02" db="EMBL/GenBank/DDBJ databases">
        <authorList>
            <person name="Nowell W R."/>
        </authorList>
    </citation>
    <scope>NUCLEOTIDE SEQUENCE</scope>
</reference>
<evidence type="ECO:0000313" key="3">
    <source>
        <dbReference type="Proteomes" id="UP000663854"/>
    </source>
</evidence>
<evidence type="ECO:0000313" key="4">
    <source>
        <dbReference type="Proteomes" id="UP000663870"/>
    </source>
</evidence>
<dbReference type="Proteomes" id="UP000663870">
    <property type="component" value="Unassembled WGS sequence"/>
</dbReference>
<dbReference type="Proteomes" id="UP000663854">
    <property type="component" value="Unassembled WGS sequence"/>
</dbReference>
<evidence type="ECO:0000313" key="2">
    <source>
        <dbReference type="EMBL" id="CAF1118391.1"/>
    </source>
</evidence>